<dbReference type="EMBL" id="JBEWWF010000002">
    <property type="protein sequence ID" value="MET3076007.1"/>
    <property type="molecule type" value="Genomic_DNA"/>
</dbReference>
<evidence type="ECO:0000313" key="2">
    <source>
        <dbReference type="Proteomes" id="UP001548992"/>
    </source>
</evidence>
<proteinExistence type="predicted"/>
<accession>A0ABV2DYG6</accession>
<keyword evidence="2" id="KW-1185">Reference proteome</keyword>
<protein>
    <submittedName>
        <fullName evidence="1">Uncharacterized protein</fullName>
    </submittedName>
</protein>
<sequence length="70" mass="8213">MKIYQFRKFTFNVKNHEVTCDGKMMAEIATTDSARVMQGDGLTVIFYHYFPEKAAVMKDGQFVDWARLKR</sequence>
<evidence type="ECO:0000313" key="1">
    <source>
        <dbReference type="EMBL" id="MET3076007.1"/>
    </source>
</evidence>
<comment type="caution">
    <text evidence="1">The sequence shown here is derived from an EMBL/GenBank/DDBJ whole genome shotgun (WGS) entry which is preliminary data.</text>
</comment>
<gene>
    <name evidence="1" type="ORF">ABXV16_09640</name>
</gene>
<name>A0ABV2DYG6_9GAMM</name>
<dbReference type="RefSeq" id="WP_101761505.1">
    <property type="nucleotide sequence ID" value="NZ_JBEWWF010000002.1"/>
</dbReference>
<dbReference type="Proteomes" id="UP001548992">
    <property type="component" value="Unassembled WGS sequence"/>
</dbReference>
<organism evidence="1 2">
    <name type="scientific">Pantoea leporis</name>
    <dbReference type="NCBI Taxonomy" id="2933780"/>
    <lineage>
        <taxon>Bacteria</taxon>
        <taxon>Pseudomonadati</taxon>
        <taxon>Pseudomonadota</taxon>
        <taxon>Gammaproteobacteria</taxon>
        <taxon>Enterobacterales</taxon>
        <taxon>Erwiniaceae</taxon>
        <taxon>Pantoea</taxon>
    </lineage>
</organism>
<reference evidence="1 2" key="1">
    <citation type="submission" date="2024-07" db="EMBL/GenBank/DDBJ databases">
        <title>Isolation, whole-genome sequencing, and annotation of five antibiotic-resistant bacteria from environmental samples.</title>
        <authorList>
            <person name="Bedore T."/>
            <person name="Hudson A.O."/>
            <person name="Kumar G."/>
        </authorList>
    </citation>
    <scope>NUCLEOTIDE SEQUENCE [LARGE SCALE GENOMIC DNA]</scope>
    <source>
        <strain evidence="1 2">RIT844</strain>
    </source>
</reference>